<dbReference type="GO" id="GO:0020037">
    <property type="term" value="F:heme binding"/>
    <property type="evidence" value="ECO:0007669"/>
    <property type="project" value="InterPro"/>
</dbReference>
<protein>
    <recommendedName>
        <fullName evidence="17">Cytochrome P450</fullName>
    </recommendedName>
</protein>
<dbReference type="OrthoDB" id="6692864at2759"/>
<dbReference type="SUPFAM" id="SSF48264">
    <property type="entry name" value="Cytochrome P450"/>
    <property type="match status" value="1"/>
</dbReference>
<evidence type="ECO:0000256" key="2">
    <source>
        <dbReference type="ARBA" id="ARBA00004370"/>
    </source>
</evidence>
<dbReference type="PRINTS" id="PR00463">
    <property type="entry name" value="EP450I"/>
</dbReference>
<evidence type="ECO:0000256" key="5">
    <source>
        <dbReference type="ARBA" id="ARBA00022692"/>
    </source>
</evidence>
<evidence type="ECO:0000256" key="11">
    <source>
        <dbReference type="ARBA" id="ARBA00023136"/>
    </source>
</evidence>
<keyword evidence="4 12" id="KW-0349">Heme</keyword>
<comment type="cofactor">
    <cofactor evidence="1 12">
        <name>heme</name>
        <dbReference type="ChEBI" id="CHEBI:30413"/>
    </cofactor>
</comment>
<dbReference type="InterPro" id="IPR001128">
    <property type="entry name" value="Cyt_P450"/>
</dbReference>
<organism evidence="15 16">
    <name type="scientific">Monosporascus ibericus</name>
    <dbReference type="NCBI Taxonomy" id="155417"/>
    <lineage>
        <taxon>Eukaryota</taxon>
        <taxon>Fungi</taxon>
        <taxon>Dikarya</taxon>
        <taxon>Ascomycota</taxon>
        <taxon>Pezizomycotina</taxon>
        <taxon>Sordariomycetes</taxon>
        <taxon>Xylariomycetidae</taxon>
        <taxon>Xylariales</taxon>
        <taxon>Xylariales incertae sedis</taxon>
        <taxon>Monosporascus</taxon>
    </lineage>
</organism>
<evidence type="ECO:0000256" key="7">
    <source>
        <dbReference type="ARBA" id="ARBA00022989"/>
    </source>
</evidence>
<dbReference type="InterPro" id="IPR017972">
    <property type="entry name" value="Cyt_P450_CS"/>
</dbReference>
<dbReference type="Pfam" id="PF00067">
    <property type="entry name" value="p450"/>
    <property type="match status" value="1"/>
</dbReference>
<evidence type="ECO:0000256" key="10">
    <source>
        <dbReference type="ARBA" id="ARBA00023033"/>
    </source>
</evidence>
<dbReference type="GO" id="GO:0004497">
    <property type="term" value="F:monooxygenase activity"/>
    <property type="evidence" value="ECO:0007669"/>
    <property type="project" value="UniProtKB-KW"/>
</dbReference>
<sequence length="533" mass="60796">MMPHHIVLAASTGLLAHNAIFIRGEWHMRIPHIVAGHCLLGSFAWYSISQSNGDGSLREASQAFAVMVMAYLTALFGSMTVYRLFFHRCTKFPGPKLAAVTKLWHIWHIRKSTNFSFLKELHEKYGNIIRTGPNEITLVDPAAYQLLDGWGTSTTRDVWYDVLRPRYSAVFSRDEDVHRKGPMNAFHPRIVKLAQSLSSCIKAHGTSAVDVDEVMSWFSFDVMGDIVFGKDFNLLESRVWTPAIEHRDRALALVGPIGDTIWIARLAFWLVPFYGRVKDWFRMVSFCEDQIKERLERGKDKGRVDMSEYFLDEYQMHSREKTLQDRNLYLGGTITTAVVAGSDTSRAALIASCWYLAKYPEHASKIRDETRNVDLNDTTTLASLPHLNGFINETLRLVPPIMTGTSRITGPDGLMLDDVLIPPYTRVTTPRYAIMRMESAFPQPDDFIPERWYSRPELIRDKRAFAPFSVGGRQCVGRTVAYTEVRCVTALLLRDYDIEFAPGYDPMTMWRDMKDQVTAQPGQVRCLFKPRGV</sequence>
<evidence type="ECO:0000256" key="14">
    <source>
        <dbReference type="SAM" id="Phobius"/>
    </source>
</evidence>
<evidence type="ECO:0008006" key="17">
    <source>
        <dbReference type="Google" id="ProtNLM"/>
    </source>
</evidence>
<reference evidence="15 16" key="1">
    <citation type="submission" date="2018-06" db="EMBL/GenBank/DDBJ databases">
        <title>Complete Genomes of Monosporascus.</title>
        <authorList>
            <person name="Robinson A.J."/>
            <person name="Natvig D.O."/>
        </authorList>
    </citation>
    <scope>NUCLEOTIDE SEQUENCE [LARGE SCALE GENOMIC DNA]</scope>
    <source>
        <strain evidence="15 16">CBS 110550</strain>
    </source>
</reference>
<evidence type="ECO:0000256" key="9">
    <source>
        <dbReference type="ARBA" id="ARBA00023004"/>
    </source>
</evidence>
<evidence type="ECO:0000256" key="4">
    <source>
        <dbReference type="ARBA" id="ARBA00022617"/>
    </source>
</evidence>
<dbReference type="PANTHER" id="PTHR24305:SF112">
    <property type="entry name" value="L-ORNITHINE-N5-MONOOXYGENASE (EUROFUNG)"/>
    <property type="match status" value="1"/>
</dbReference>
<name>A0A4Q4TI47_9PEZI</name>
<gene>
    <name evidence="15" type="ORF">DL764_003047</name>
</gene>
<keyword evidence="10 13" id="KW-0503">Monooxygenase</keyword>
<keyword evidence="9 12" id="KW-0408">Iron</keyword>
<dbReference type="AlphaFoldDB" id="A0A4Q4TI47"/>
<proteinExistence type="inferred from homology"/>
<comment type="similarity">
    <text evidence="3 13">Belongs to the cytochrome P450 family.</text>
</comment>
<dbReference type="STRING" id="155417.A0A4Q4TI47"/>
<keyword evidence="8 13" id="KW-0560">Oxidoreductase</keyword>
<keyword evidence="16" id="KW-1185">Reference proteome</keyword>
<evidence type="ECO:0000256" key="12">
    <source>
        <dbReference type="PIRSR" id="PIRSR602401-1"/>
    </source>
</evidence>
<evidence type="ECO:0000313" key="15">
    <source>
        <dbReference type="EMBL" id="RYP06625.1"/>
    </source>
</evidence>
<accession>A0A4Q4TI47</accession>
<comment type="subcellular location">
    <subcellularLocation>
        <location evidence="2">Membrane</location>
    </subcellularLocation>
</comment>
<dbReference type="InterPro" id="IPR036396">
    <property type="entry name" value="Cyt_P450_sf"/>
</dbReference>
<evidence type="ECO:0000256" key="6">
    <source>
        <dbReference type="ARBA" id="ARBA00022723"/>
    </source>
</evidence>
<dbReference type="Proteomes" id="UP000293360">
    <property type="component" value="Unassembled WGS sequence"/>
</dbReference>
<evidence type="ECO:0000313" key="16">
    <source>
        <dbReference type="Proteomes" id="UP000293360"/>
    </source>
</evidence>
<keyword evidence="6 12" id="KW-0479">Metal-binding</keyword>
<comment type="caution">
    <text evidence="15">The sequence shown here is derived from an EMBL/GenBank/DDBJ whole genome shotgun (WGS) entry which is preliminary data.</text>
</comment>
<keyword evidence="5 14" id="KW-0812">Transmembrane</keyword>
<dbReference type="Gene3D" id="1.10.630.10">
    <property type="entry name" value="Cytochrome P450"/>
    <property type="match status" value="1"/>
</dbReference>
<evidence type="ECO:0000256" key="8">
    <source>
        <dbReference type="ARBA" id="ARBA00023002"/>
    </source>
</evidence>
<feature type="binding site" description="axial binding residue" evidence="12">
    <location>
        <position position="475"/>
    </location>
    <ligand>
        <name>heme</name>
        <dbReference type="ChEBI" id="CHEBI:30413"/>
    </ligand>
    <ligandPart>
        <name>Fe</name>
        <dbReference type="ChEBI" id="CHEBI:18248"/>
    </ligandPart>
</feature>
<dbReference type="GO" id="GO:0016020">
    <property type="term" value="C:membrane"/>
    <property type="evidence" value="ECO:0007669"/>
    <property type="project" value="UniProtKB-SubCell"/>
</dbReference>
<dbReference type="PRINTS" id="PR00385">
    <property type="entry name" value="P450"/>
</dbReference>
<feature type="transmembrane region" description="Helical" evidence="14">
    <location>
        <begin position="28"/>
        <end position="48"/>
    </location>
</feature>
<dbReference type="GO" id="GO:0005506">
    <property type="term" value="F:iron ion binding"/>
    <property type="evidence" value="ECO:0007669"/>
    <property type="project" value="InterPro"/>
</dbReference>
<keyword evidence="7 14" id="KW-1133">Transmembrane helix</keyword>
<dbReference type="InterPro" id="IPR002401">
    <property type="entry name" value="Cyt_P450_E_grp-I"/>
</dbReference>
<keyword evidence="11 14" id="KW-0472">Membrane</keyword>
<feature type="transmembrane region" description="Helical" evidence="14">
    <location>
        <begin position="60"/>
        <end position="85"/>
    </location>
</feature>
<dbReference type="EMBL" id="QJNU01000122">
    <property type="protein sequence ID" value="RYP06625.1"/>
    <property type="molecule type" value="Genomic_DNA"/>
</dbReference>
<evidence type="ECO:0000256" key="3">
    <source>
        <dbReference type="ARBA" id="ARBA00010617"/>
    </source>
</evidence>
<dbReference type="InterPro" id="IPR050121">
    <property type="entry name" value="Cytochrome_P450_monoxygenase"/>
</dbReference>
<dbReference type="PANTHER" id="PTHR24305">
    <property type="entry name" value="CYTOCHROME P450"/>
    <property type="match status" value="1"/>
</dbReference>
<dbReference type="GO" id="GO:0016705">
    <property type="term" value="F:oxidoreductase activity, acting on paired donors, with incorporation or reduction of molecular oxygen"/>
    <property type="evidence" value="ECO:0007669"/>
    <property type="project" value="InterPro"/>
</dbReference>
<dbReference type="PROSITE" id="PS00086">
    <property type="entry name" value="CYTOCHROME_P450"/>
    <property type="match status" value="1"/>
</dbReference>
<evidence type="ECO:0000256" key="13">
    <source>
        <dbReference type="RuleBase" id="RU000461"/>
    </source>
</evidence>
<evidence type="ECO:0000256" key="1">
    <source>
        <dbReference type="ARBA" id="ARBA00001971"/>
    </source>
</evidence>